<accession>A0ABX4YGJ5</accession>
<evidence type="ECO:0000313" key="1">
    <source>
        <dbReference type="EMBL" id="PNV74376.1"/>
    </source>
</evidence>
<sequence>MSCCGGSLLGALNSTHIFLQLCQIASLLESKGLSEDDSASKAESIIEEIKTRNRTQIAKFPDLDLNEQSLLQKFTEFVIPLIRDSKDIQNFIPALDAGEKKVSDFLSRTNRVTSS</sequence>
<proteinExistence type="predicted"/>
<reference evidence="1" key="1">
    <citation type="submission" date="2018-01" db="EMBL/GenBank/DDBJ databases">
        <title>Genomic characterization of Leptospira inadai serogroup Lyme isolated from captured rat in Brazil and comparative analysis with human reference strain.</title>
        <authorList>
            <person name="Moreno L.Z."/>
            <person name="Loureiro A.P."/>
            <person name="Miraglia F."/>
            <person name="Kremer F.S."/>
            <person name="Eslabao M.R."/>
            <person name="Dellagostin O.A."/>
            <person name="Lilenbaum W."/>
            <person name="Moreno A.M."/>
        </authorList>
    </citation>
    <scope>NUCLEOTIDE SEQUENCE [LARGE SCALE GENOMIC DNA]</scope>
    <source>
        <strain evidence="1">M34/99</strain>
    </source>
</reference>
<evidence type="ECO:0000313" key="2">
    <source>
        <dbReference type="Proteomes" id="UP000094669"/>
    </source>
</evidence>
<dbReference type="Proteomes" id="UP000094669">
    <property type="component" value="Unassembled WGS sequence"/>
</dbReference>
<keyword evidence="2" id="KW-1185">Reference proteome</keyword>
<comment type="caution">
    <text evidence="1">The sequence shown here is derived from an EMBL/GenBank/DDBJ whole genome shotgun (WGS) entry which is preliminary data.</text>
</comment>
<gene>
    <name evidence="1" type="ORF">BES34_014425</name>
</gene>
<name>A0ABX4YGJ5_9LEPT</name>
<dbReference type="EMBL" id="MCRM02000015">
    <property type="protein sequence ID" value="PNV74376.1"/>
    <property type="molecule type" value="Genomic_DNA"/>
</dbReference>
<protein>
    <submittedName>
        <fullName evidence="1">Uncharacterized protein</fullName>
    </submittedName>
</protein>
<organism evidence="1 2">
    <name type="scientific">Leptospira inadai serovar Lyme</name>
    <dbReference type="NCBI Taxonomy" id="293084"/>
    <lineage>
        <taxon>Bacteria</taxon>
        <taxon>Pseudomonadati</taxon>
        <taxon>Spirochaetota</taxon>
        <taxon>Spirochaetia</taxon>
        <taxon>Leptospirales</taxon>
        <taxon>Leptospiraceae</taxon>
        <taxon>Leptospira</taxon>
    </lineage>
</organism>